<dbReference type="AlphaFoldDB" id="A0A062V4A3"/>
<reference evidence="1 2" key="1">
    <citation type="journal article" date="2013" name="Nature">
        <title>Anaerobic oxidation of methane coupled to nitrate reduction in a novel archaeal lineage.</title>
        <authorList>
            <person name="Haroon M.F."/>
            <person name="Hu S."/>
            <person name="Shi Y."/>
            <person name="Imelfort M."/>
            <person name="Keller J."/>
            <person name="Hugenholtz P."/>
            <person name="Yuan Z."/>
            <person name="Tyson G.W."/>
        </authorList>
    </citation>
    <scope>NUCLEOTIDE SEQUENCE [LARGE SCALE GENOMIC DNA]</scope>
    <source>
        <strain evidence="1 2">ANME-2d</strain>
    </source>
</reference>
<name>A0A062V4A3_9EURY</name>
<proteinExistence type="predicted"/>
<evidence type="ECO:0000313" key="1">
    <source>
        <dbReference type="EMBL" id="KCZ72177.1"/>
    </source>
</evidence>
<organism evidence="1 2">
    <name type="scientific">Candidatus Methanoperedens nitratireducens</name>
    <dbReference type="NCBI Taxonomy" id="1392998"/>
    <lineage>
        <taxon>Archaea</taxon>
        <taxon>Methanobacteriati</taxon>
        <taxon>Methanobacteriota</taxon>
        <taxon>Stenosarchaea group</taxon>
        <taxon>Methanomicrobia</taxon>
        <taxon>Methanosarcinales</taxon>
        <taxon>ANME-2 cluster</taxon>
        <taxon>Candidatus Methanoperedentaceae</taxon>
        <taxon>Candidatus Methanoperedens</taxon>
    </lineage>
</organism>
<dbReference type="InterPro" id="IPR029063">
    <property type="entry name" value="SAM-dependent_MTases_sf"/>
</dbReference>
<dbReference type="Pfam" id="PF13489">
    <property type="entry name" value="Methyltransf_23"/>
    <property type="match status" value="1"/>
</dbReference>
<comment type="caution">
    <text evidence="1">The sequence shown here is derived from an EMBL/GenBank/DDBJ whole genome shotgun (WGS) entry which is preliminary data.</text>
</comment>
<dbReference type="SUPFAM" id="SSF53335">
    <property type="entry name" value="S-adenosyl-L-methionine-dependent methyltransferases"/>
    <property type="match status" value="1"/>
</dbReference>
<accession>A0A062V4A3</accession>
<dbReference type="Gene3D" id="3.40.50.150">
    <property type="entry name" value="Vaccinia Virus protein VP39"/>
    <property type="match status" value="1"/>
</dbReference>
<keyword evidence="2" id="KW-1185">Reference proteome</keyword>
<sequence>MLTYIKYIYIFICLKKMHICDFGAGNGYLSKFLINNGFNVLAYEPFNQNNTYLEKSYYCDKPFNADVLLMVEVFEHFTNAFEDIHKILTDFHNPKLVIFTTRLTDNANEPIEDWFYLDPDSGHFTLWSKKSLTLLGEMNGYKLISLDDTFLHIFCKASDIEMCNNLKILSIPTKFAVKVRGVIKRLFK</sequence>
<gene>
    <name evidence="1" type="ORF">ANME2D_01581</name>
</gene>
<protein>
    <recommendedName>
        <fullName evidence="3">Methyltransferase family protein</fullName>
    </recommendedName>
</protein>
<evidence type="ECO:0008006" key="3">
    <source>
        <dbReference type="Google" id="ProtNLM"/>
    </source>
</evidence>
<evidence type="ECO:0000313" key="2">
    <source>
        <dbReference type="Proteomes" id="UP000027153"/>
    </source>
</evidence>
<dbReference type="EMBL" id="JMIY01000003">
    <property type="protein sequence ID" value="KCZ72177.1"/>
    <property type="molecule type" value="Genomic_DNA"/>
</dbReference>
<dbReference type="Proteomes" id="UP000027153">
    <property type="component" value="Unassembled WGS sequence"/>
</dbReference>